<protein>
    <submittedName>
        <fullName evidence="2">PhnB protein</fullName>
    </submittedName>
</protein>
<dbReference type="CDD" id="cd06588">
    <property type="entry name" value="PhnB_like"/>
    <property type="match status" value="1"/>
</dbReference>
<accession>A0ABS4W2D9</accession>
<keyword evidence="3" id="KW-1185">Reference proteome</keyword>
<dbReference type="PANTHER" id="PTHR33990">
    <property type="entry name" value="PROTEIN YJDN-RELATED"/>
    <property type="match status" value="1"/>
</dbReference>
<reference evidence="2 3" key="1">
    <citation type="submission" date="2021-03" db="EMBL/GenBank/DDBJ databases">
        <title>Sequencing the genomes of 1000 actinobacteria strains.</title>
        <authorList>
            <person name="Klenk H.-P."/>
        </authorList>
    </citation>
    <scope>NUCLEOTIDE SEQUENCE [LARGE SCALE GENOMIC DNA]</scope>
    <source>
        <strain evidence="2 3">DSM 45256</strain>
    </source>
</reference>
<organism evidence="2 3">
    <name type="scientific">Pseudonocardia parietis</name>
    <dbReference type="NCBI Taxonomy" id="570936"/>
    <lineage>
        <taxon>Bacteria</taxon>
        <taxon>Bacillati</taxon>
        <taxon>Actinomycetota</taxon>
        <taxon>Actinomycetes</taxon>
        <taxon>Pseudonocardiales</taxon>
        <taxon>Pseudonocardiaceae</taxon>
        <taxon>Pseudonocardia</taxon>
    </lineage>
</organism>
<name>A0ABS4W2D9_9PSEU</name>
<dbReference type="SUPFAM" id="SSF54593">
    <property type="entry name" value="Glyoxalase/Bleomycin resistance protein/Dihydroxybiphenyl dioxygenase"/>
    <property type="match status" value="1"/>
</dbReference>
<dbReference type="Pfam" id="PF06983">
    <property type="entry name" value="3-dmu-9_3-mt"/>
    <property type="match status" value="1"/>
</dbReference>
<feature type="domain" description="PhnB-like" evidence="1">
    <location>
        <begin position="6"/>
        <end position="132"/>
    </location>
</feature>
<gene>
    <name evidence="2" type="ORF">JOF36_005814</name>
</gene>
<evidence type="ECO:0000313" key="2">
    <source>
        <dbReference type="EMBL" id="MBP2370118.1"/>
    </source>
</evidence>
<comment type="caution">
    <text evidence="2">The sequence shown here is derived from an EMBL/GenBank/DDBJ whole genome shotgun (WGS) entry which is preliminary data.</text>
</comment>
<sequence length="139" mass="14731">MPVSMNPYLHFENAAREAMEFYRSVLGGELQIMTFGEMGAEGPVPPPDGVMHAHLQTPDGFVLMASDGDPERPIGSAAAGVSISLSGDDAAKLEGWFTALGDGGTVDVAFEKQMWGDTFGQLTDRFGVRWLVNAVAPAA</sequence>
<evidence type="ECO:0000313" key="3">
    <source>
        <dbReference type="Proteomes" id="UP001519295"/>
    </source>
</evidence>
<dbReference type="Proteomes" id="UP001519295">
    <property type="component" value="Unassembled WGS sequence"/>
</dbReference>
<dbReference type="RefSeq" id="WP_210033131.1">
    <property type="nucleotide sequence ID" value="NZ_JAGINU010000001.1"/>
</dbReference>
<dbReference type="PANTHER" id="PTHR33990:SF1">
    <property type="entry name" value="PROTEIN YJDN"/>
    <property type="match status" value="1"/>
</dbReference>
<proteinExistence type="predicted"/>
<dbReference type="Gene3D" id="3.10.180.10">
    <property type="entry name" value="2,3-Dihydroxybiphenyl 1,2-Dioxygenase, domain 1"/>
    <property type="match status" value="1"/>
</dbReference>
<evidence type="ECO:0000259" key="1">
    <source>
        <dbReference type="Pfam" id="PF06983"/>
    </source>
</evidence>
<dbReference type="InterPro" id="IPR028973">
    <property type="entry name" value="PhnB-like"/>
</dbReference>
<dbReference type="EMBL" id="JAGINU010000001">
    <property type="protein sequence ID" value="MBP2370118.1"/>
    <property type="molecule type" value="Genomic_DNA"/>
</dbReference>
<dbReference type="InterPro" id="IPR029068">
    <property type="entry name" value="Glyas_Bleomycin-R_OHBP_Dase"/>
</dbReference>